<gene>
    <name evidence="12" type="ORF">METZ01_LOCUS165845</name>
</gene>
<dbReference type="SUPFAM" id="SSF51905">
    <property type="entry name" value="FAD/NAD(P)-binding domain"/>
    <property type="match status" value="1"/>
</dbReference>
<dbReference type="Pfam" id="PF13450">
    <property type="entry name" value="NAD_binding_8"/>
    <property type="match status" value="1"/>
</dbReference>
<dbReference type="PANTHER" id="PTHR42917:SF2">
    <property type="entry name" value="2,4-DIENOYL-COA REDUCTASE [(2E)-ENOYL-COA-PRODUCING]"/>
    <property type="match status" value="1"/>
</dbReference>
<keyword evidence="6" id="KW-0479">Metal-binding</keyword>
<name>A0A382BHL2_9ZZZZ</name>
<comment type="cofactor">
    <cofactor evidence="1">
        <name>FMN</name>
        <dbReference type="ChEBI" id="CHEBI:58210"/>
    </cofactor>
</comment>
<feature type="domain" description="NADH:flavin oxidoreductase/NADH oxidase N-terminal" evidence="10">
    <location>
        <begin position="2"/>
        <end position="278"/>
    </location>
</feature>
<evidence type="ECO:0000259" key="10">
    <source>
        <dbReference type="Pfam" id="PF00724"/>
    </source>
</evidence>
<dbReference type="EMBL" id="UINC01029749">
    <property type="protein sequence ID" value="SVB12991.1"/>
    <property type="molecule type" value="Genomic_DNA"/>
</dbReference>
<feature type="domain" description="TMADH/DMDH/HD second alpha/beta" evidence="11">
    <location>
        <begin position="447"/>
        <end position="535"/>
    </location>
</feature>
<evidence type="ECO:0000256" key="6">
    <source>
        <dbReference type="ARBA" id="ARBA00022723"/>
    </source>
</evidence>
<evidence type="ECO:0000313" key="12">
    <source>
        <dbReference type="EMBL" id="SVB12991.1"/>
    </source>
</evidence>
<keyword evidence="5" id="KW-0288">FMN</keyword>
<evidence type="ECO:0000256" key="4">
    <source>
        <dbReference type="ARBA" id="ARBA00022630"/>
    </source>
</evidence>
<dbReference type="PRINTS" id="PR00419">
    <property type="entry name" value="ADXRDTASE"/>
</dbReference>
<dbReference type="Gene3D" id="3.50.50.60">
    <property type="entry name" value="FAD/NAD(P)-binding domain"/>
    <property type="match status" value="1"/>
</dbReference>
<evidence type="ECO:0000256" key="8">
    <source>
        <dbReference type="ARBA" id="ARBA00023004"/>
    </source>
</evidence>
<dbReference type="SUPFAM" id="SSF51395">
    <property type="entry name" value="FMN-linked oxidoreductases"/>
    <property type="match status" value="1"/>
</dbReference>
<keyword evidence="8" id="KW-0408">Iron</keyword>
<reference evidence="12" key="1">
    <citation type="submission" date="2018-05" db="EMBL/GenBank/DDBJ databases">
        <authorList>
            <person name="Lanie J.A."/>
            <person name="Ng W.-L."/>
            <person name="Kazmierczak K.M."/>
            <person name="Andrzejewski T.M."/>
            <person name="Davidsen T.M."/>
            <person name="Wayne K.J."/>
            <person name="Tettelin H."/>
            <person name="Glass J.I."/>
            <person name="Rusch D."/>
            <person name="Podicherti R."/>
            <person name="Tsui H.-C.T."/>
            <person name="Winkler M.E."/>
        </authorList>
    </citation>
    <scope>NUCLEOTIDE SEQUENCE</scope>
</reference>
<dbReference type="Pfam" id="PF00724">
    <property type="entry name" value="Oxidored_FMN"/>
    <property type="match status" value="1"/>
</dbReference>
<keyword evidence="9" id="KW-0411">Iron-sulfur</keyword>
<dbReference type="SUPFAM" id="SSF51971">
    <property type="entry name" value="Nucleotide-binding domain"/>
    <property type="match status" value="1"/>
</dbReference>
<evidence type="ECO:0000256" key="9">
    <source>
        <dbReference type="ARBA" id="ARBA00023014"/>
    </source>
</evidence>
<dbReference type="AlphaFoldDB" id="A0A382BHL2"/>
<dbReference type="GO" id="GO:0046872">
    <property type="term" value="F:metal ion binding"/>
    <property type="evidence" value="ECO:0007669"/>
    <property type="project" value="UniProtKB-KW"/>
</dbReference>
<keyword evidence="4" id="KW-0285">Flavoprotein</keyword>
<evidence type="ECO:0000256" key="2">
    <source>
        <dbReference type="ARBA" id="ARBA00001966"/>
    </source>
</evidence>
<sequence>VCTEYCSIHPSSDDDPYPSHAIWDEDDVRAHALMVDKVHAHGSLAGIELWHGGQSTGNLYSREPPRGAFTRPIDDDIPIQCREMDKRDIREFRRWHVEAARRARRAGFDIVYVYACHWYLLSQFLSPSNRRTDEYGGSHENRVRLLREVIEDTKEAVGDSCAIAVRISASRGGPDDNQDTEEPRATIGMLAELPDLWDVTVADYSYEMGSSRFVKEAGLEATISWVKGATSKPVVSVGRFTSPETMVRLVKQGVIDLIGAARPSIADPFLPKKIREGRIEDIRACIGCNVCYNGDQTGVPLRCTQNPTMGEEWRKGWHPERIPPKGSDRRILVVGAGPAGLEAAMALGKRGYRVTLVEASTELGGRVAGESKLPGLAEWGRVRDWRTTQLAKLSNVEICLDTRFDAEQVKGFEADCVALATGALWRRDGVGRWHGNAIPGSDRADVLTPEDIMAGVEPVGPVIVFDDDHYYMGGVIAEKLRRDGHEATLVTPNGEVSSWAHKTVEQGRIQKRLIELEVRLETSTALVAILEGHVQLACTHSRQIRELEVGSVVMVTSRIPSDALYLQLAEHGDGGHHMEIVRIGDCDTPGTITTSVYAGHRYAREMDAGPPSDVPFRREHARVP</sequence>
<evidence type="ECO:0000256" key="1">
    <source>
        <dbReference type="ARBA" id="ARBA00001917"/>
    </source>
</evidence>
<dbReference type="Pfam" id="PF22620">
    <property type="entry name" value="OYE-like_second_a-b"/>
    <property type="match status" value="1"/>
</dbReference>
<dbReference type="InterPro" id="IPR036188">
    <property type="entry name" value="FAD/NAD-bd_sf"/>
</dbReference>
<dbReference type="Gene3D" id="3.40.50.720">
    <property type="entry name" value="NAD(P)-binding Rossmann-like Domain"/>
    <property type="match status" value="1"/>
</dbReference>
<organism evidence="12">
    <name type="scientific">marine metagenome</name>
    <dbReference type="NCBI Taxonomy" id="408172"/>
    <lineage>
        <taxon>unclassified sequences</taxon>
        <taxon>metagenomes</taxon>
        <taxon>ecological metagenomes</taxon>
    </lineage>
</organism>
<dbReference type="InterPro" id="IPR054428">
    <property type="entry name" value="TMADH/DMDH/HD_second_a-b"/>
</dbReference>
<feature type="non-terminal residue" evidence="12">
    <location>
        <position position="1"/>
    </location>
</feature>
<protein>
    <submittedName>
        <fullName evidence="12">Uncharacterized protein</fullName>
    </submittedName>
</protein>
<evidence type="ECO:0000256" key="3">
    <source>
        <dbReference type="ARBA" id="ARBA00011048"/>
    </source>
</evidence>
<accession>A0A382BHL2</accession>
<dbReference type="GO" id="GO:0051536">
    <property type="term" value="F:iron-sulfur cluster binding"/>
    <property type="evidence" value="ECO:0007669"/>
    <property type="project" value="UniProtKB-KW"/>
</dbReference>
<evidence type="ECO:0000256" key="7">
    <source>
        <dbReference type="ARBA" id="ARBA00023002"/>
    </source>
</evidence>
<evidence type="ECO:0000256" key="5">
    <source>
        <dbReference type="ARBA" id="ARBA00022643"/>
    </source>
</evidence>
<dbReference type="InterPro" id="IPR013785">
    <property type="entry name" value="Aldolase_TIM"/>
</dbReference>
<dbReference type="InterPro" id="IPR001155">
    <property type="entry name" value="OxRdtase_FMN_N"/>
</dbReference>
<comment type="cofactor">
    <cofactor evidence="2">
        <name>[4Fe-4S] cluster</name>
        <dbReference type="ChEBI" id="CHEBI:49883"/>
    </cofactor>
</comment>
<keyword evidence="7" id="KW-0560">Oxidoreductase</keyword>
<dbReference type="InterPro" id="IPR051793">
    <property type="entry name" value="NADH:flavin_oxidoreductase"/>
</dbReference>
<proteinExistence type="inferred from homology"/>
<dbReference type="GO" id="GO:0010181">
    <property type="term" value="F:FMN binding"/>
    <property type="evidence" value="ECO:0007669"/>
    <property type="project" value="InterPro"/>
</dbReference>
<evidence type="ECO:0000259" key="11">
    <source>
        <dbReference type="Pfam" id="PF22620"/>
    </source>
</evidence>
<dbReference type="Gene3D" id="3.20.20.70">
    <property type="entry name" value="Aldolase class I"/>
    <property type="match status" value="1"/>
</dbReference>
<dbReference type="PANTHER" id="PTHR42917">
    <property type="entry name" value="2,4-DIENOYL-COA REDUCTASE"/>
    <property type="match status" value="1"/>
</dbReference>
<dbReference type="GO" id="GO:0016491">
    <property type="term" value="F:oxidoreductase activity"/>
    <property type="evidence" value="ECO:0007669"/>
    <property type="project" value="UniProtKB-KW"/>
</dbReference>
<comment type="similarity">
    <text evidence="3">In the N-terminal section; belongs to the NADH:flavin oxidoreductase/NADH oxidase family.</text>
</comment>